<feature type="domain" description="Protein kinase" evidence="2">
    <location>
        <begin position="81"/>
        <end position="353"/>
    </location>
</feature>
<keyword evidence="1" id="KW-1133">Transmembrane helix</keyword>
<keyword evidence="3" id="KW-1185">Reference proteome</keyword>
<dbReference type="PROSITE" id="PS50011">
    <property type="entry name" value="PROTEIN_KINASE_DOM"/>
    <property type="match status" value="1"/>
</dbReference>
<evidence type="ECO:0000313" key="3">
    <source>
        <dbReference type="Proteomes" id="UP001652660"/>
    </source>
</evidence>
<reference evidence="4" key="2">
    <citation type="submission" date="2025-08" db="UniProtKB">
        <authorList>
            <consortium name="RefSeq"/>
        </authorList>
    </citation>
    <scope>IDENTIFICATION</scope>
    <source>
        <tissue evidence="4">Leaves</tissue>
    </source>
</reference>
<dbReference type="FunFam" id="1.10.510.10:FF:000095">
    <property type="entry name" value="protein STRUBBELIG-RECEPTOR FAMILY 8"/>
    <property type="match status" value="1"/>
</dbReference>
<dbReference type="PANTHER" id="PTHR48007">
    <property type="entry name" value="LEUCINE-RICH REPEAT RECEPTOR-LIKE PROTEIN KINASE PXC1"/>
    <property type="match status" value="1"/>
</dbReference>
<dbReference type="InterPro" id="IPR000719">
    <property type="entry name" value="Prot_kinase_dom"/>
</dbReference>
<dbReference type="Pfam" id="PF07714">
    <property type="entry name" value="PK_Tyr_Ser-Thr"/>
    <property type="match status" value="1"/>
</dbReference>
<gene>
    <name evidence="4" type="primary">LOC113715496</name>
</gene>
<proteinExistence type="predicted"/>
<feature type="transmembrane region" description="Helical" evidence="1">
    <location>
        <begin position="12"/>
        <end position="31"/>
    </location>
</feature>
<name>A0A6P6UY67_COFAR</name>
<dbReference type="InterPro" id="IPR011009">
    <property type="entry name" value="Kinase-like_dom_sf"/>
</dbReference>
<organism evidence="3 4">
    <name type="scientific">Coffea arabica</name>
    <name type="common">Arabian coffee</name>
    <dbReference type="NCBI Taxonomy" id="13443"/>
    <lineage>
        <taxon>Eukaryota</taxon>
        <taxon>Viridiplantae</taxon>
        <taxon>Streptophyta</taxon>
        <taxon>Embryophyta</taxon>
        <taxon>Tracheophyta</taxon>
        <taxon>Spermatophyta</taxon>
        <taxon>Magnoliopsida</taxon>
        <taxon>eudicotyledons</taxon>
        <taxon>Gunneridae</taxon>
        <taxon>Pentapetalae</taxon>
        <taxon>asterids</taxon>
        <taxon>lamiids</taxon>
        <taxon>Gentianales</taxon>
        <taxon>Rubiaceae</taxon>
        <taxon>Ixoroideae</taxon>
        <taxon>Gardenieae complex</taxon>
        <taxon>Bertiereae - Coffeeae clade</taxon>
        <taxon>Coffeeae</taxon>
        <taxon>Coffea</taxon>
    </lineage>
</organism>
<dbReference type="GO" id="GO:0004672">
    <property type="term" value="F:protein kinase activity"/>
    <property type="evidence" value="ECO:0007669"/>
    <property type="project" value="InterPro"/>
</dbReference>
<reference evidence="3" key="1">
    <citation type="journal article" date="2025" name="Foods">
        <title>Unveiling the Microbial Signatures of Arabica Coffee Cherries: Insights into Ripeness Specific Diversity, Functional Traits, and Implications for Quality and Safety.</title>
        <authorList>
            <consortium name="RefSeq"/>
            <person name="Tenea G.N."/>
            <person name="Cifuentes V."/>
            <person name="Reyes P."/>
            <person name="Cevallos-Vallejos M."/>
        </authorList>
    </citation>
    <scope>NUCLEOTIDE SEQUENCE [LARGE SCALE GENOMIC DNA]</scope>
</reference>
<dbReference type="Proteomes" id="UP001652660">
    <property type="component" value="Chromosome 11c"/>
</dbReference>
<dbReference type="Gene3D" id="3.30.200.20">
    <property type="entry name" value="Phosphorylase Kinase, domain 1"/>
    <property type="match status" value="1"/>
</dbReference>
<dbReference type="OrthoDB" id="4062651at2759"/>
<keyword evidence="4" id="KW-0808">Transferase</keyword>
<keyword evidence="1" id="KW-0812">Transmembrane</keyword>
<keyword evidence="4" id="KW-0675">Receptor</keyword>
<dbReference type="InterPro" id="IPR046959">
    <property type="entry name" value="PRK1-6/SRF4-like"/>
</dbReference>
<keyword evidence="1" id="KW-0472">Membrane</keyword>
<dbReference type="InterPro" id="IPR001245">
    <property type="entry name" value="Ser-Thr/Tyr_kinase_cat_dom"/>
</dbReference>
<dbReference type="GeneID" id="113715496"/>
<dbReference type="Gene3D" id="1.10.510.10">
    <property type="entry name" value="Transferase(Phosphotransferase) domain 1"/>
    <property type="match status" value="1"/>
</dbReference>
<dbReference type="GO" id="GO:0005524">
    <property type="term" value="F:ATP binding"/>
    <property type="evidence" value="ECO:0007669"/>
    <property type="project" value="InterPro"/>
</dbReference>
<protein>
    <submittedName>
        <fullName evidence="4">Probable inactive receptor kinase At1g48480</fullName>
    </submittedName>
</protein>
<evidence type="ECO:0000256" key="1">
    <source>
        <dbReference type="SAM" id="Phobius"/>
    </source>
</evidence>
<dbReference type="AlphaFoldDB" id="A0A6P6UY67"/>
<dbReference type="RefSeq" id="XP_027095508.1">
    <property type="nucleotide sequence ID" value="XM_027239707.2"/>
</dbReference>
<dbReference type="SUPFAM" id="SSF56112">
    <property type="entry name" value="Protein kinase-like (PK-like)"/>
    <property type="match status" value="1"/>
</dbReference>
<dbReference type="PANTHER" id="PTHR48007:SF77">
    <property type="entry name" value="PROTEIN KINASE DOMAIN-CONTAINING PROTEIN"/>
    <property type="match status" value="1"/>
</dbReference>
<evidence type="ECO:0000313" key="4">
    <source>
        <dbReference type="RefSeq" id="XP_027095508.1"/>
    </source>
</evidence>
<sequence length="359" mass="40790">MLDASVSNHFLNLTAFCLFGYFLLCLIRYRYNESLKIRKRDFDKILQQPEMVYQNQNPSAGSKLVFFGNGDGGHSVKELMHSASKVLWKGTFGTSFKTELKGGNAVMVKRLKGSCSSETEFRERVLEIGILLHENLLPLRAYCCYQNENFLVYDCMRMGSLAKHLHGKTSPKDSPLTWQVRCKIAFGVARAIHYLHTTGSNICHGNIRSSNVLLTDTLDARLSEFGIVRLLSPEHKPDLINGYRAPEVRNAHEVSQKSDVYSFGVLLLELLTGIKPVGTISPTTGVYLAEWVRTMIREKPILEVFDNELLLEYQADFEGQMVKLLELAICCTFEYPDRRPLMSAVLKRMRETCRLSSED</sequence>
<accession>A0A6P6UY67</accession>
<keyword evidence="4" id="KW-0418">Kinase</keyword>
<evidence type="ECO:0000259" key="2">
    <source>
        <dbReference type="PROSITE" id="PS50011"/>
    </source>
</evidence>